<dbReference type="AlphaFoldDB" id="A0A8J4II89"/>
<dbReference type="PROSITE" id="PS51205">
    <property type="entry name" value="VPS9"/>
    <property type="match status" value="1"/>
</dbReference>
<evidence type="ECO:0000313" key="4">
    <source>
        <dbReference type="EMBL" id="KAF1440493.1"/>
    </source>
</evidence>
<feature type="repeat" description="ANK" evidence="1">
    <location>
        <begin position="522"/>
        <end position="543"/>
    </location>
</feature>
<dbReference type="EMBL" id="VUKU01010280">
    <property type="protein sequence ID" value="KAF1440493.1"/>
    <property type="molecule type" value="Genomic_DNA"/>
</dbReference>
<evidence type="ECO:0000256" key="1">
    <source>
        <dbReference type="PROSITE-ProRule" id="PRU00023"/>
    </source>
</evidence>
<dbReference type="Gene3D" id="1.20.1050.80">
    <property type="entry name" value="VPS9 domain"/>
    <property type="match status" value="1"/>
</dbReference>
<proteinExistence type="predicted"/>
<dbReference type="PROSITE" id="PS50297">
    <property type="entry name" value="ANK_REP_REGION"/>
    <property type="match status" value="8"/>
</dbReference>
<reference evidence="4 5" key="1">
    <citation type="journal article" date="2019" name="Gigascience">
        <title>High-coverage genomes to elucidate the evolution of penguins.</title>
        <authorList>
            <person name="Pan H."/>
            <person name="Cole T.L."/>
            <person name="Bi X."/>
            <person name="Fang M."/>
            <person name="Zhou C."/>
            <person name="Yang Z."/>
            <person name="Ksepka D.T."/>
            <person name="Hart T."/>
            <person name="Bouzat J.L."/>
            <person name="Argilla L.S."/>
            <person name="Bertelsen M.F."/>
            <person name="Boersma P.D."/>
            <person name="Bost C.A."/>
            <person name="Cherel Y."/>
            <person name="Dann P."/>
            <person name="Fiddaman S.R."/>
            <person name="Howard P."/>
            <person name="Labuschagne K."/>
            <person name="Mattern T."/>
            <person name="Miller G."/>
            <person name="Parker P."/>
            <person name="Phillips R.A."/>
            <person name="Quillfeldt P."/>
            <person name="Ryan P.G."/>
            <person name="Taylor H."/>
            <person name="Thompson D.R."/>
            <person name="Young M.J."/>
            <person name="Ellegaard M.R."/>
            <person name="Gilbert M.T.P."/>
            <person name="Sinding M.S."/>
            <person name="Pacheco G."/>
            <person name="Shepherd L.D."/>
            <person name="Tennyson A.J.D."/>
            <person name="Grosser S."/>
            <person name="Kay E."/>
            <person name="Nupen L.J."/>
            <person name="Ellenberg U."/>
            <person name="Houston D.M."/>
            <person name="Reeve A.H."/>
            <person name="Johnson K."/>
            <person name="Masello J.F."/>
            <person name="Stracke T."/>
            <person name="McKinlay B."/>
            <person name="Borboroglu P.G."/>
            <person name="Zhang D.X."/>
            <person name="Zhang G."/>
        </authorList>
    </citation>
    <scope>NUCLEOTIDE SEQUENCE [LARGE SCALE GENOMIC DNA]</scope>
    <source>
        <strain evidence="4">GAPE 212</strain>
    </source>
</reference>
<sequence length="943" mass="105964">NLLGISEVHMAMYDEDILKNPFYLAIQKRHPDLCSKVAELHGIVLVPCKGSLSSNSLSTCQFESYVLKPLEENFETLNGKEIFIQGNLIILGTGFNYNLSVPVLFEETFYNEKEESFSILCIAHPLEKTESSSESTASSNSYALKNIEDVREFLGRHCERFDKYIGSFYRTFKEHERKSLRHYIDSVNALYTKCLQHLLRDSHLKMLAKQEEQMNLIKQAVEMYIHHAIYDLVFKYVGTIEASEDAAFNKITRSLQDLQQKDIGVKPEFSFNIPRAKRELGQLNKCTSPQQKLLCLRKVVQIIMQSPSQRVNMETMCADDLLSVLLYLLVKTEIPNWYVTIFWLYRAPSYHLRCNAAVGANVSEHVESEKLCDKLLLRQRMNLLSQMSATPIDYLFKHIASGNQEEVERLLSQGDSDKDTVQKMCHPLCYCDKCEKLVSGKLNDPSIITPFSRDDRGYTPLHIAAICGQTSLVDLLVAKGAIVNATDYHGSTPLHLACQKGYQNVTLLLLHYKASTDVQDNNGNTPLHLACTYGHEDCVKALVYYDLHSCRLDIGNEKGDTPLHIAARWGYQGIIEVLLQNGANPEIQNRMKETSLQCALNSKILSLMELNYLTFERGQSASESPLRSPQRSTETFSRGSSVSSLSSASTDIRQEEVKNSYKEVDKLLRAVADGDLEMVRYLLEWMEEDLEDEDDTVSTSKPEFCHPLCQCSKCGPAQKKFARISANGLGVNVSNQDGFTPLHMAALHGHSELVSLLLKHGASVSAKNAKRAVPLHLACQKGHFQVVKCLMDYSAKQNKKDIYGNTPLIYACLNGQYETTALLLQHGASVNLSNAKGNTALHEAVIGKNEALVDLLLQNGAMTHIRNERNCTPADCAEPNSNIIKLLETAPSYVPTSAEKEKECEQHATIKIRKKVNSKPCEKADDPISRQLQLVQSINRFNK</sequence>
<organism evidence="4 5">
    <name type="scientific">Spheniscus mendiculus</name>
    <name type="common">Galapagos penguin</name>
    <dbReference type="NCBI Taxonomy" id="156760"/>
    <lineage>
        <taxon>Eukaryota</taxon>
        <taxon>Metazoa</taxon>
        <taxon>Chordata</taxon>
        <taxon>Craniata</taxon>
        <taxon>Vertebrata</taxon>
        <taxon>Euteleostomi</taxon>
        <taxon>Archelosauria</taxon>
        <taxon>Archosauria</taxon>
        <taxon>Dinosauria</taxon>
        <taxon>Saurischia</taxon>
        <taxon>Theropoda</taxon>
        <taxon>Coelurosauria</taxon>
        <taxon>Aves</taxon>
        <taxon>Neognathae</taxon>
        <taxon>Neoaves</taxon>
        <taxon>Aequornithes</taxon>
        <taxon>Sphenisciformes</taxon>
        <taxon>Spheniscidae</taxon>
        <taxon>Spheniscus</taxon>
    </lineage>
</organism>
<dbReference type="Pfam" id="PF12796">
    <property type="entry name" value="Ank_2"/>
    <property type="match status" value="2"/>
</dbReference>
<dbReference type="GO" id="GO:0045022">
    <property type="term" value="P:early endosome to late endosome transport"/>
    <property type="evidence" value="ECO:0007669"/>
    <property type="project" value="TreeGrafter"/>
</dbReference>
<feature type="repeat" description="ANK" evidence="1">
    <location>
        <begin position="558"/>
        <end position="590"/>
    </location>
</feature>
<dbReference type="GO" id="GO:0005769">
    <property type="term" value="C:early endosome"/>
    <property type="evidence" value="ECO:0007669"/>
    <property type="project" value="TreeGrafter"/>
</dbReference>
<feature type="repeat" description="ANK" evidence="1">
    <location>
        <begin position="456"/>
        <end position="488"/>
    </location>
</feature>
<name>A0A8J4II89_SPHME</name>
<dbReference type="SMART" id="SM00248">
    <property type="entry name" value="ANK"/>
    <property type="match status" value="10"/>
</dbReference>
<dbReference type="InterPro" id="IPR036770">
    <property type="entry name" value="Ankyrin_rpt-contain_sf"/>
</dbReference>
<dbReference type="PANTHER" id="PTHR24170:SF2">
    <property type="entry name" value="ANKYRIN REPEAT DOMAIN-CONTAINING PROTEIN 27"/>
    <property type="match status" value="1"/>
</dbReference>
<dbReference type="PANTHER" id="PTHR24170">
    <property type="entry name" value="ANKYRIN REPEAT DOMAIN-CONTAINING PROTEIN 27"/>
    <property type="match status" value="1"/>
</dbReference>
<dbReference type="Pfam" id="PF00023">
    <property type="entry name" value="Ank"/>
    <property type="match status" value="2"/>
</dbReference>
<dbReference type="SUPFAM" id="SSF109993">
    <property type="entry name" value="VPS9 domain"/>
    <property type="match status" value="1"/>
</dbReference>
<dbReference type="InterPro" id="IPR002110">
    <property type="entry name" value="Ankyrin_rpt"/>
</dbReference>
<dbReference type="InterPro" id="IPR037191">
    <property type="entry name" value="VPS9_dom_sf"/>
</dbReference>
<dbReference type="InterPro" id="IPR003123">
    <property type="entry name" value="VPS9"/>
</dbReference>
<dbReference type="GO" id="GO:0043005">
    <property type="term" value="C:neuron projection"/>
    <property type="evidence" value="ECO:0007669"/>
    <property type="project" value="TreeGrafter"/>
</dbReference>
<evidence type="ECO:0000259" key="3">
    <source>
        <dbReference type="PROSITE" id="PS51205"/>
    </source>
</evidence>
<feature type="non-terminal residue" evidence="4">
    <location>
        <position position="943"/>
    </location>
</feature>
<gene>
    <name evidence="4" type="primary">ANKRD27</name>
    <name evidence="4" type="ORF">FQV24_0013463</name>
</gene>
<accession>A0A8J4II89</accession>
<feature type="non-terminal residue" evidence="4">
    <location>
        <position position="1"/>
    </location>
</feature>
<feature type="domain" description="VPS9" evidence="3">
    <location>
        <begin position="242"/>
        <end position="393"/>
    </location>
</feature>
<feature type="compositionally biased region" description="Low complexity" evidence="2">
    <location>
        <begin position="637"/>
        <end position="649"/>
    </location>
</feature>
<dbReference type="GO" id="GO:0005770">
    <property type="term" value="C:late endosome"/>
    <property type="evidence" value="ECO:0007669"/>
    <property type="project" value="TreeGrafter"/>
</dbReference>
<evidence type="ECO:0000256" key="2">
    <source>
        <dbReference type="SAM" id="MobiDB-lite"/>
    </source>
</evidence>
<evidence type="ECO:0000313" key="5">
    <source>
        <dbReference type="Proteomes" id="UP000785099"/>
    </source>
</evidence>
<dbReference type="Gene3D" id="1.25.40.20">
    <property type="entry name" value="Ankyrin repeat-containing domain"/>
    <property type="match status" value="2"/>
</dbReference>
<feature type="repeat" description="ANK" evidence="1">
    <location>
        <begin position="737"/>
        <end position="769"/>
    </location>
</feature>
<dbReference type="InterPro" id="IPR051248">
    <property type="entry name" value="UPF0507/Ank_repeat_27"/>
</dbReference>
<dbReference type="Proteomes" id="UP000785099">
    <property type="component" value="Unassembled WGS sequence"/>
</dbReference>
<feature type="repeat" description="ANK" evidence="1">
    <location>
        <begin position="770"/>
        <end position="802"/>
    </location>
</feature>
<dbReference type="Pfam" id="PF02204">
    <property type="entry name" value="VPS9"/>
    <property type="match status" value="1"/>
</dbReference>
<comment type="caution">
    <text evidence="4">The sequence shown here is derived from an EMBL/GenBank/DDBJ whole genome shotgun (WGS) entry which is preliminary data.</text>
</comment>
<dbReference type="GO" id="GO:0005085">
    <property type="term" value="F:guanyl-nucleotide exchange factor activity"/>
    <property type="evidence" value="ECO:0007669"/>
    <property type="project" value="TreeGrafter"/>
</dbReference>
<feature type="repeat" description="ANK" evidence="1">
    <location>
        <begin position="836"/>
        <end position="868"/>
    </location>
</feature>
<dbReference type="FunFam" id="1.25.40.20:FF:000065">
    <property type="entry name" value="Ankyrin repeat domain-containing protein 27"/>
    <property type="match status" value="1"/>
</dbReference>
<dbReference type="GO" id="GO:0097422">
    <property type="term" value="C:tubular endosome"/>
    <property type="evidence" value="ECO:0007669"/>
    <property type="project" value="TreeGrafter"/>
</dbReference>
<feature type="region of interest" description="Disordered" evidence="2">
    <location>
        <begin position="621"/>
        <end position="649"/>
    </location>
</feature>
<dbReference type="SUPFAM" id="SSF48403">
    <property type="entry name" value="Ankyrin repeat"/>
    <property type="match status" value="2"/>
</dbReference>
<dbReference type="GO" id="GO:0030133">
    <property type="term" value="C:transport vesicle"/>
    <property type="evidence" value="ECO:0007669"/>
    <property type="project" value="TreeGrafter"/>
</dbReference>
<feature type="compositionally biased region" description="Polar residues" evidence="2">
    <location>
        <begin position="621"/>
        <end position="636"/>
    </location>
</feature>
<dbReference type="Pfam" id="PF13857">
    <property type="entry name" value="Ank_5"/>
    <property type="match status" value="1"/>
</dbReference>
<dbReference type="CDD" id="cd22885">
    <property type="entry name" value="ANKRD27_zf1"/>
    <property type="match status" value="1"/>
</dbReference>
<protein>
    <submittedName>
        <fullName evidence="4">Ankyrin repeat domain-containing protein 27</fullName>
    </submittedName>
</protein>
<dbReference type="GO" id="GO:0048812">
    <property type="term" value="P:neuron projection morphogenesis"/>
    <property type="evidence" value="ECO:0007669"/>
    <property type="project" value="TreeGrafter"/>
</dbReference>
<dbReference type="PROSITE" id="PS50088">
    <property type="entry name" value="ANK_REPEAT"/>
    <property type="match status" value="8"/>
</dbReference>
<keyword evidence="1" id="KW-0040">ANK repeat</keyword>
<keyword evidence="5" id="KW-1185">Reference proteome</keyword>
<dbReference type="GO" id="GO:0000149">
    <property type="term" value="F:SNARE binding"/>
    <property type="evidence" value="ECO:0007669"/>
    <property type="project" value="TreeGrafter"/>
</dbReference>
<dbReference type="GO" id="GO:0005886">
    <property type="term" value="C:plasma membrane"/>
    <property type="evidence" value="ECO:0007669"/>
    <property type="project" value="TreeGrafter"/>
</dbReference>
<feature type="repeat" description="ANK" evidence="1">
    <location>
        <begin position="803"/>
        <end position="835"/>
    </location>
</feature>
<dbReference type="PRINTS" id="PR01415">
    <property type="entry name" value="ANKYRIN"/>
</dbReference>
<feature type="repeat" description="ANK" evidence="1">
    <location>
        <begin position="489"/>
        <end position="521"/>
    </location>
</feature>
<dbReference type="CDD" id="cd22886">
    <property type="entry name" value="ANKRD27_zf2"/>
    <property type="match status" value="1"/>
</dbReference>